<evidence type="ECO:0000313" key="15">
    <source>
        <dbReference type="EMBL" id="CAF1272225.1"/>
    </source>
</evidence>
<dbReference type="GO" id="GO:0005634">
    <property type="term" value="C:nucleus"/>
    <property type="evidence" value="ECO:0007669"/>
    <property type="project" value="TreeGrafter"/>
</dbReference>
<dbReference type="SUPFAM" id="SSF54001">
    <property type="entry name" value="Cysteine proteinases"/>
    <property type="match status" value="1"/>
</dbReference>
<organism evidence="15 16">
    <name type="scientific">Adineta ricciae</name>
    <name type="common">Rotifer</name>
    <dbReference type="NCBI Taxonomy" id="249248"/>
    <lineage>
        <taxon>Eukaryota</taxon>
        <taxon>Metazoa</taxon>
        <taxon>Spiralia</taxon>
        <taxon>Gnathifera</taxon>
        <taxon>Rotifera</taxon>
        <taxon>Eurotatoria</taxon>
        <taxon>Bdelloidea</taxon>
        <taxon>Adinetida</taxon>
        <taxon>Adinetidae</taxon>
        <taxon>Adineta</taxon>
    </lineage>
</organism>
<gene>
    <name evidence="15" type="ORF">XAT740_LOCUS27359</name>
</gene>
<evidence type="ECO:0000256" key="7">
    <source>
        <dbReference type="ARBA" id="ARBA00022807"/>
    </source>
</evidence>
<dbReference type="PANTHER" id="PTHR24006">
    <property type="entry name" value="UBIQUITIN CARBOXYL-TERMINAL HYDROLASE"/>
    <property type="match status" value="1"/>
</dbReference>
<dbReference type="GO" id="GO:0005829">
    <property type="term" value="C:cytosol"/>
    <property type="evidence" value="ECO:0007669"/>
    <property type="project" value="TreeGrafter"/>
</dbReference>
<dbReference type="GO" id="GO:0006508">
    <property type="term" value="P:proteolysis"/>
    <property type="evidence" value="ECO:0007669"/>
    <property type="project" value="UniProtKB-KW"/>
</dbReference>
<dbReference type="InterPro" id="IPR001394">
    <property type="entry name" value="Peptidase_C19_UCH"/>
</dbReference>
<reference evidence="15" key="1">
    <citation type="submission" date="2021-02" db="EMBL/GenBank/DDBJ databases">
        <authorList>
            <person name="Nowell W R."/>
        </authorList>
    </citation>
    <scope>NUCLEOTIDE SEQUENCE</scope>
</reference>
<keyword evidence="5" id="KW-0833">Ubl conjugation pathway</keyword>
<evidence type="ECO:0000256" key="3">
    <source>
        <dbReference type="ARBA" id="ARBA00012759"/>
    </source>
</evidence>
<evidence type="ECO:0000256" key="11">
    <source>
        <dbReference type="ARBA" id="ARBA00042420"/>
    </source>
</evidence>
<evidence type="ECO:0000256" key="4">
    <source>
        <dbReference type="ARBA" id="ARBA00022670"/>
    </source>
</evidence>
<keyword evidence="7" id="KW-0788">Thiol protease</keyword>
<feature type="domain" description="USP" evidence="14">
    <location>
        <begin position="230"/>
        <end position="559"/>
    </location>
</feature>
<keyword evidence="6" id="KW-0378">Hydrolase</keyword>
<feature type="region of interest" description="Disordered" evidence="13">
    <location>
        <begin position="636"/>
        <end position="661"/>
    </location>
</feature>
<dbReference type="Gene3D" id="3.90.70.10">
    <property type="entry name" value="Cysteine proteinases"/>
    <property type="match status" value="1"/>
</dbReference>
<feature type="region of interest" description="Disordered" evidence="13">
    <location>
        <begin position="1223"/>
        <end position="1251"/>
    </location>
</feature>
<dbReference type="PROSITE" id="PS50235">
    <property type="entry name" value="USP_3"/>
    <property type="match status" value="1"/>
</dbReference>
<keyword evidence="4" id="KW-0645">Protease</keyword>
<evidence type="ECO:0000256" key="12">
    <source>
        <dbReference type="ARBA" id="ARBA00043009"/>
    </source>
</evidence>
<sequence>MDFDDESSDDQNDNLDELEEIVKHAATKPQQTTRESRIFESAKSILQNICGVISTTLLSKIEIQTAERLVDDYFLVALDDLFQDVDDIDRDGYVKLIPDEMDLLFCGRLAEYGVTWDTYSKSITLPDIWKNRLSSNGMEYLSTMAVYRPFLNLPTIQLPNNVQNIDHDYCKAAKRLLSTAKDSFLNDESLNLDQHADQMNSGKIYTSTPKRSNDYAETFIDWNKLREKIIGLSNSDAASCYINAALQCLASTPPLLDWMIKQKDTLTICELSSQGMFCSICQLANAIRTISPASKDSVFNKHQLAGAASAACIRNNLSERSPTFIINEQEDANLFITNLLAHCASCFVPHMSMLSIQPPSTIIDQIFRIILSNIIECSSCFNVSTKEEFVYTLSIEINNMIHLSDALLHFVKPEILSDDNAYHCCNCKRLVRATKRLTIRDSPPILIINLKRSTSFGSSTSKHTQQVNYDDLLNIHPYMNDKLVDSNKENENNGQSNNYVYRLYAIINHISESNENGHYHSYVRTSENKWFIANDQHCQEVSLGQITTSVPVTNIYSINSPDKRATTTKYRLNTSSTSETFDTNFNEQLNVIPHKEIPSGFTQSSITITPKNPKKMSQQQTSNATHVAAKRSIYDSTSSLQENSVPSKRVHQSNTDTSDIINSQKDISRVVASVASGVSLEEVFECRLPQQHQFKLNSTQLLNMLNCRTEVLQKEHDKRMKQLGLTSEPFAFERQSSDKSKSISIDNDKNVCSMDIDDNDELPTRTVNIEYFNILHPHLKHYNSYCGLCICTRYFGHTIYQPTGLLLRVVLQCGGRDCPFNCEVTVWNNGQCFITAYNSTVYHHVDEQICRPIRGSRREEIKQKFKAGGSVHHVYGQYNDKRTALEKKGFNHDTTGKTKKVFKKIKAETVSDSLLAPDVTSSILKLHDELIKRINCAGVVPGALQIVQSRPFCTIVFTEASIRLYDAIIAHKDSVLSWDATGGVVKNFGSKQVLYYELTLSHPNIVNEDSLIPLTCMLSESQSLFTVTQWLSAFKNNHRKIFPHKRDCFPRPAVVLSDRAQIFLQAALRVFNDENYQQFLSRAYRIVSKKAVPNDFTKTNIHACLSHFMLDMRKRINKHLPEEIREFAMWSMAVLVNSSTYDEIKENWRLICQVFLNYTTNSNLHFKKYYSMLLSRIMKITSDPNASKAISQSKDLVKNTNDPYEFDDDESFHDFDNSGDAGHEHNEFHLNAHTGKNKKKKQSGTSHIIDEEKELNEVDSPFKDDLNTIYYECCEQSIQINSTPSSTDKISKGSRIWLSFTLKKKVH</sequence>
<dbReference type="Proteomes" id="UP000663828">
    <property type="component" value="Unassembled WGS sequence"/>
</dbReference>
<proteinExistence type="inferred from homology"/>
<comment type="catalytic activity">
    <reaction evidence="1">
        <text>Thiol-dependent hydrolysis of ester, thioester, amide, peptide and isopeptide bonds formed by the C-terminal Gly of ubiquitin (a 76-residue protein attached to proteins as an intracellular targeting signal).</text>
        <dbReference type="EC" id="3.4.19.12"/>
    </reaction>
</comment>
<evidence type="ECO:0000256" key="9">
    <source>
        <dbReference type="ARBA" id="ARBA00041300"/>
    </source>
</evidence>
<evidence type="ECO:0000256" key="5">
    <source>
        <dbReference type="ARBA" id="ARBA00022786"/>
    </source>
</evidence>
<accession>A0A815BV18</accession>
<name>A0A815BV18_ADIRI</name>
<dbReference type="Pfam" id="PF00443">
    <property type="entry name" value="UCH"/>
    <property type="match status" value="1"/>
</dbReference>
<dbReference type="InterPro" id="IPR028889">
    <property type="entry name" value="USP"/>
</dbReference>
<dbReference type="GO" id="GO:0016579">
    <property type="term" value="P:protein deubiquitination"/>
    <property type="evidence" value="ECO:0007669"/>
    <property type="project" value="InterPro"/>
</dbReference>
<evidence type="ECO:0000256" key="6">
    <source>
        <dbReference type="ARBA" id="ARBA00022801"/>
    </source>
</evidence>
<comment type="caution">
    <text evidence="15">The sequence shown here is derived from an EMBL/GenBank/DDBJ whole genome shotgun (WGS) entry which is preliminary data.</text>
</comment>
<dbReference type="InterPro" id="IPR050164">
    <property type="entry name" value="Peptidase_C19"/>
</dbReference>
<dbReference type="InterPro" id="IPR038765">
    <property type="entry name" value="Papain-like_cys_pep_sf"/>
</dbReference>
<evidence type="ECO:0000256" key="8">
    <source>
        <dbReference type="ARBA" id="ARBA00039432"/>
    </source>
</evidence>
<dbReference type="PANTHER" id="PTHR24006:SF758">
    <property type="entry name" value="UBIQUITIN CARBOXYL-TERMINAL HYDROLASE 36"/>
    <property type="match status" value="1"/>
</dbReference>
<evidence type="ECO:0000256" key="2">
    <source>
        <dbReference type="ARBA" id="ARBA00009085"/>
    </source>
</evidence>
<keyword evidence="16" id="KW-1185">Reference proteome</keyword>
<protein>
    <recommendedName>
        <fullName evidence="8">Ubiquitin carboxyl-terminal hydrolase 36</fullName>
        <ecNumber evidence="3">3.4.19.12</ecNumber>
    </recommendedName>
    <alternativeName>
        <fullName evidence="11">Deubiquitinating enzyme 36</fullName>
    </alternativeName>
    <alternativeName>
        <fullName evidence="10">Protein scrawny</fullName>
    </alternativeName>
    <alternativeName>
        <fullName evidence="9">Ubiquitin thioesterase 36</fullName>
    </alternativeName>
    <alternativeName>
        <fullName evidence="12">Ubiquitin-specific-processing protease 36</fullName>
    </alternativeName>
</protein>
<dbReference type="GO" id="GO:0004843">
    <property type="term" value="F:cysteine-type deubiquitinase activity"/>
    <property type="evidence" value="ECO:0007669"/>
    <property type="project" value="UniProtKB-EC"/>
</dbReference>
<evidence type="ECO:0000313" key="16">
    <source>
        <dbReference type="Proteomes" id="UP000663828"/>
    </source>
</evidence>
<evidence type="ECO:0000259" key="14">
    <source>
        <dbReference type="PROSITE" id="PS50235"/>
    </source>
</evidence>
<dbReference type="EMBL" id="CAJNOR010002279">
    <property type="protein sequence ID" value="CAF1272225.1"/>
    <property type="molecule type" value="Genomic_DNA"/>
</dbReference>
<evidence type="ECO:0000256" key="13">
    <source>
        <dbReference type="SAM" id="MobiDB-lite"/>
    </source>
</evidence>
<dbReference type="EC" id="3.4.19.12" evidence="3"/>
<comment type="similarity">
    <text evidence="2">Belongs to the peptidase C19 family.</text>
</comment>
<evidence type="ECO:0000256" key="1">
    <source>
        <dbReference type="ARBA" id="ARBA00000707"/>
    </source>
</evidence>
<evidence type="ECO:0000256" key="10">
    <source>
        <dbReference type="ARBA" id="ARBA00042154"/>
    </source>
</evidence>